<protein>
    <submittedName>
        <fullName evidence="1">Uncharacterized protein</fullName>
    </submittedName>
</protein>
<comment type="caution">
    <text evidence="1">The sequence shown here is derived from an EMBL/GenBank/DDBJ whole genome shotgun (WGS) entry which is preliminary data.</text>
</comment>
<keyword evidence="2" id="KW-1185">Reference proteome</keyword>
<proteinExistence type="predicted"/>
<dbReference type="Gramene" id="mRNA:HanXRQr2_Chr14g0635011">
    <property type="protein sequence ID" value="CDS:HanXRQr2_Chr14g0635011.1"/>
    <property type="gene ID" value="HanXRQr2_Chr14g0635011"/>
</dbReference>
<dbReference type="AlphaFoldDB" id="A0A9K3E851"/>
<evidence type="ECO:0000313" key="1">
    <source>
        <dbReference type="EMBL" id="KAF5768317.1"/>
    </source>
</evidence>
<dbReference type="Proteomes" id="UP000215914">
    <property type="component" value="Unassembled WGS sequence"/>
</dbReference>
<sequence length="57" mass="6628">MTPGTKRKVNPHSHISIIQSPPVRIRQRLIRFLNPNKLLGILLNPTRRRNIRVILPS</sequence>
<name>A0A9K3E851_HELAN</name>
<organism evidence="1 2">
    <name type="scientific">Helianthus annuus</name>
    <name type="common">Common sunflower</name>
    <dbReference type="NCBI Taxonomy" id="4232"/>
    <lineage>
        <taxon>Eukaryota</taxon>
        <taxon>Viridiplantae</taxon>
        <taxon>Streptophyta</taxon>
        <taxon>Embryophyta</taxon>
        <taxon>Tracheophyta</taxon>
        <taxon>Spermatophyta</taxon>
        <taxon>Magnoliopsida</taxon>
        <taxon>eudicotyledons</taxon>
        <taxon>Gunneridae</taxon>
        <taxon>Pentapetalae</taxon>
        <taxon>asterids</taxon>
        <taxon>campanulids</taxon>
        <taxon>Asterales</taxon>
        <taxon>Asteraceae</taxon>
        <taxon>Asteroideae</taxon>
        <taxon>Heliantheae alliance</taxon>
        <taxon>Heliantheae</taxon>
        <taxon>Helianthus</taxon>
    </lineage>
</organism>
<reference evidence="1" key="1">
    <citation type="journal article" date="2017" name="Nature">
        <title>The sunflower genome provides insights into oil metabolism, flowering and Asterid evolution.</title>
        <authorList>
            <person name="Badouin H."/>
            <person name="Gouzy J."/>
            <person name="Grassa C.J."/>
            <person name="Murat F."/>
            <person name="Staton S.E."/>
            <person name="Cottret L."/>
            <person name="Lelandais-Briere C."/>
            <person name="Owens G.L."/>
            <person name="Carrere S."/>
            <person name="Mayjonade B."/>
            <person name="Legrand L."/>
            <person name="Gill N."/>
            <person name="Kane N.C."/>
            <person name="Bowers J.E."/>
            <person name="Hubner S."/>
            <person name="Bellec A."/>
            <person name="Berard A."/>
            <person name="Berges H."/>
            <person name="Blanchet N."/>
            <person name="Boniface M.C."/>
            <person name="Brunel D."/>
            <person name="Catrice O."/>
            <person name="Chaidir N."/>
            <person name="Claudel C."/>
            <person name="Donnadieu C."/>
            <person name="Faraut T."/>
            <person name="Fievet G."/>
            <person name="Helmstetter N."/>
            <person name="King M."/>
            <person name="Knapp S.J."/>
            <person name="Lai Z."/>
            <person name="Le Paslier M.C."/>
            <person name="Lippi Y."/>
            <person name="Lorenzon L."/>
            <person name="Mandel J.R."/>
            <person name="Marage G."/>
            <person name="Marchand G."/>
            <person name="Marquand E."/>
            <person name="Bret-Mestries E."/>
            <person name="Morien E."/>
            <person name="Nambeesan S."/>
            <person name="Nguyen T."/>
            <person name="Pegot-Espagnet P."/>
            <person name="Pouilly N."/>
            <person name="Raftis F."/>
            <person name="Sallet E."/>
            <person name="Schiex T."/>
            <person name="Thomas J."/>
            <person name="Vandecasteele C."/>
            <person name="Vares D."/>
            <person name="Vear F."/>
            <person name="Vautrin S."/>
            <person name="Crespi M."/>
            <person name="Mangin B."/>
            <person name="Burke J.M."/>
            <person name="Salse J."/>
            <person name="Munos S."/>
            <person name="Vincourt P."/>
            <person name="Rieseberg L.H."/>
            <person name="Langlade N.B."/>
        </authorList>
    </citation>
    <scope>NUCLEOTIDE SEQUENCE</scope>
    <source>
        <tissue evidence="1">Leaves</tissue>
    </source>
</reference>
<gene>
    <name evidence="1" type="ORF">HanXRQr2_Chr14g0635011</name>
</gene>
<reference evidence="1" key="2">
    <citation type="submission" date="2020-06" db="EMBL/GenBank/DDBJ databases">
        <title>Helianthus annuus Genome sequencing and assembly Release 2.</title>
        <authorList>
            <person name="Gouzy J."/>
            <person name="Langlade N."/>
            <person name="Munos S."/>
        </authorList>
    </citation>
    <scope>NUCLEOTIDE SEQUENCE</scope>
    <source>
        <tissue evidence="1">Leaves</tissue>
    </source>
</reference>
<dbReference type="EMBL" id="MNCJ02000329">
    <property type="protein sequence ID" value="KAF5768317.1"/>
    <property type="molecule type" value="Genomic_DNA"/>
</dbReference>
<evidence type="ECO:0000313" key="2">
    <source>
        <dbReference type="Proteomes" id="UP000215914"/>
    </source>
</evidence>
<accession>A0A9K3E851</accession>